<sequence>MKKKNALFLFIIPVVILSQGCKKDTPAAAAVATPAFQAYINTTVWTPDTIAANITYNAALKTKVFSCSGVKDQKKVEIVFTDPSPADNSGLTIGTYNVDATSNLLFNYSTQKKDNGGNYVFEPFGTVQPNSGTLVIAGIDTVKKIITGTFSFTSSKYNYGQDGGIISIDLATVSTGTIQDMPYTFKRE</sequence>
<proteinExistence type="predicted"/>
<evidence type="ECO:0000313" key="1">
    <source>
        <dbReference type="EMBL" id="MCQ6956571.1"/>
    </source>
</evidence>
<accession>A0ABT1SWY4</accession>
<dbReference type="Pfam" id="PF19765">
    <property type="entry name" value="DUF6252"/>
    <property type="match status" value="1"/>
</dbReference>
<dbReference type="PROSITE" id="PS51257">
    <property type="entry name" value="PROKAR_LIPOPROTEIN"/>
    <property type="match status" value="1"/>
</dbReference>
<evidence type="ECO:0000313" key="2">
    <source>
        <dbReference type="Proteomes" id="UP001204376"/>
    </source>
</evidence>
<dbReference type="Proteomes" id="UP001204376">
    <property type="component" value="Unassembled WGS sequence"/>
</dbReference>
<keyword evidence="2" id="KW-1185">Reference proteome</keyword>
<gene>
    <name evidence="1" type="ORF">NPE20_01315</name>
</gene>
<protein>
    <submittedName>
        <fullName evidence="1">DUF6252 family protein</fullName>
    </submittedName>
</protein>
<dbReference type="EMBL" id="JANHOH010000001">
    <property type="protein sequence ID" value="MCQ6956571.1"/>
    <property type="molecule type" value="Genomic_DNA"/>
</dbReference>
<dbReference type="InterPro" id="IPR046219">
    <property type="entry name" value="DUF6252"/>
</dbReference>
<dbReference type="RefSeq" id="WP_256536786.1">
    <property type="nucleotide sequence ID" value="NZ_JANHOH010000001.1"/>
</dbReference>
<organism evidence="1 2">
    <name type="scientific">Mucilaginibacter aquariorum</name>
    <dbReference type="NCBI Taxonomy" id="2967225"/>
    <lineage>
        <taxon>Bacteria</taxon>
        <taxon>Pseudomonadati</taxon>
        <taxon>Bacteroidota</taxon>
        <taxon>Sphingobacteriia</taxon>
        <taxon>Sphingobacteriales</taxon>
        <taxon>Sphingobacteriaceae</taxon>
        <taxon>Mucilaginibacter</taxon>
    </lineage>
</organism>
<reference evidence="1 2" key="1">
    <citation type="submission" date="2022-07" db="EMBL/GenBank/DDBJ databases">
        <title>Mucilaginibacter sp. JC4.</title>
        <authorList>
            <person name="Le V."/>
            <person name="Ko S.-R."/>
            <person name="Ahn C.-Y."/>
            <person name="Oh H.-M."/>
        </authorList>
    </citation>
    <scope>NUCLEOTIDE SEQUENCE [LARGE SCALE GENOMIC DNA]</scope>
    <source>
        <strain evidence="1 2">JC4</strain>
    </source>
</reference>
<name>A0ABT1SWY4_9SPHI</name>
<comment type="caution">
    <text evidence="1">The sequence shown here is derived from an EMBL/GenBank/DDBJ whole genome shotgun (WGS) entry which is preliminary data.</text>
</comment>